<protein>
    <submittedName>
        <fullName evidence="3">Uncharacterized protein</fullName>
    </submittedName>
</protein>
<evidence type="ECO:0000313" key="4">
    <source>
        <dbReference type="Proteomes" id="UP000813824"/>
    </source>
</evidence>
<feature type="region of interest" description="Disordered" evidence="1">
    <location>
        <begin position="120"/>
        <end position="257"/>
    </location>
</feature>
<feature type="compositionally biased region" description="Low complexity" evidence="1">
    <location>
        <begin position="168"/>
        <end position="182"/>
    </location>
</feature>
<gene>
    <name evidence="3" type="ORF">BXZ70DRAFT_542523</name>
</gene>
<dbReference type="EMBL" id="JAEVFJ010000041">
    <property type="protein sequence ID" value="KAH8087172.1"/>
    <property type="molecule type" value="Genomic_DNA"/>
</dbReference>
<keyword evidence="4" id="KW-1185">Reference proteome</keyword>
<dbReference type="Proteomes" id="UP000813824">
    <property type="component" value="Unassembled WGS sequence"/>
</dbReference>
<feature type="transmembrane region" description="Helical" evidence="2">
    <location>
        <begin position="33"/>
        <end position="56"/>
    </location>
</feature>
<accession>A0A8K0UH50</accession>
<name>A0A8K0UH50_9AGAR</name>
<reference evidence="3" key="1">
    <citation type="journal article" date="2021" name="New Phytol.">
        <title>Evolutionary innovations through gain and loss of genes in the ectomycorrhizal Boletales.</title>
        <authorList>
            <person name="Wu G."/>
            <person name="Miyauchi S."/>
            <person name="Morin E."/>
            <person name="Kuo A."/>
            <person name="Drula E."/>
            <person name="Varga T."/>
            <person name="Kohler A."/>
            <person name="Feng B."/>
            <person name="Cao Y."/>
            <person name="Lipzen A."/>
            <person name="Daum C."/>
            <person name="Hundley H."/>
            <person name="Pangilinan J."/>
            <person name="Johnson J."/>
            <person name="Barry K."/>
            <person name="LaButti K."/>
            <person name="Ng V."/>
            <person name="Ahrendt S."/>
            <person name="Min B."/>
            <person name="Choi I.G."/>
            <person name="Park H."/>
            <person name="Plett J.M."/>
            <person name="Magnuson J."/>
            <person name="Spatafora J.W."/>
            <person name="Nagy L.G."/>
            <person name="Henrissat B."/>
            <person name="Grigoriev I.V."/>
            <person name="Yang Z.L."/>
            <person name="Xu J."/>
            <person name="Martin F.M."/>
        </authorList>
    </citation>
    <scope>NUCLEOTIDE SEQUENCE</scope>
    <source>
        <strain evidence="3">KKN 215</strain>
    </source>
</reference>
<organism evidence="3 4">
    <name type="scientific">Cristinia sonorae</name>
    <dbReference type="NCBI Taxonomy" id="1940300"/>
    <lineage>
        <taxon>Eukaryota</taxon>
        <taxon>Fungi</taxon>
        <taxon>Dikarya</taxon>
        <taxon>Basidiomycota</taxon>
        <taxon>Agaricomycotina</taxon>
        <taxon>Agaricomycetes</taxon>
        <taxon>Agaricomycetidae</taxon>
        <taxon>Agaricales</taxon>
        <taxon>Pleurotineae</taxon>
        <taxon>Stephanosporaceae</taxon>
        <taxon>Cristinia</taxon>
    </lineage>
</organism>
<dbReference type="AlphaFoldDB" id="A0A8K0UH50"/>
<proteinExistence type="predicted"/>
<keyword evidence="2" id="KW-1133">Transmembrane helix</keyword>
<keyword evidence="2" id="KW-0472">Membrane</keyword>
<comment type="caution">
    <text evidence="3">The sequence shown here is derived from an EMBL/GenBank/DDBJ whole genome shotgun (WGS) entry which is preliminary data.</text>
</comment>
<feature type="compositionally biased region" description="Low complexity" evidence="1">
    <location>
        <begin position="152"/>
        <end position="161"/>
    </location>
</feature>
<evidence type="ECO:0000256" key="1">
    <source>
        <dbReference type="SAM" id="MobiDB-lite"/>
    </source>
</evidence>
<feature type="compositionally biased region" description="Low complexity" evidence="1">
    <location>
        <begin position="122"/>
        <end position="143"/>
    </location>
</feature>
<evidence type="ECO:0000256" key="2">
    <source>
        <dbReference type="SAM" id="Phobius"/>
    </source>
</evidence>
<keyword evidence="2" id="KW-0812">Transmembrane</keyword>
<sequence length="257" mass="27424">MSPNTALPTGSLEAAVAPPADPHSSTSILSNPVFILGVTVPSIIFIALLLLFTFCYRQRGGCRPRTILSWSDVERGNGTSSWLPQDYYSEKGSTRTAVRKSTGSGGTGCTCVLCEARNFNKTSPSSKSSRSRSSSRSTLPTPTFQIAPLPFPFFSGSSPQSPRRHLGPAAATPAPSSPKTPSVVRSKSDRDRYRARPPPTLPPLNFSLARQSAAPGSGPAVLTELPPRARTRPRTRSEPAKVARQADNLLAARPDLL</sequence>
<evidence type="ECO:0000313" key="3">
    <source>
        <dbReference type="EMBL" id="KAH8087172.1"/>
    </source>
</evidence>